<dbReference type="Proteomes" id="UP000041254">
    <property type="component" value="Unassembled WGS sequence"/>
</dbReference>
<proteinExistence type="predicted"/>
<evidence type="ECO:0000313" key="1">
    <source>
        <dbReference type="EMBL" id="CEM15526.1"/>
    </source>
</evidence>
<gene>
    <name evidence="1" type="ORF">Vbra_15775</name>
</gene>
<sequence length="137" mass="15140">MSDCELYRQTSGGRWRKKNQEEREMAAADATAVAYKAEYEGKKAFKAAMHRRAALKSGLLIIEANEGDATTFYWVRLCERGSGGCRGRLIEERLLQVDPCPPAPTAARLADINKSLKVREVQSTVAALCRKSPAPPN</sequence>
<name>A0A0G4FNY6_VITBC</name>
<organism evidence="1 2">
    <name type="scientific">Vitrella brassicaformis (strain CCMP3155)</name>
    <dbReference type="NCBI Taxonomy" id="1169540"/>
    <lineage>
        <taxon>Eukaryota</taxon>
        <taxon>Sar</taxon>
        <taxon>Alveolata</taxon>
        <taxon>Colpodellida</taxon>
        <taxon>Vitrellaceae</taxon>
        <taxon>Vitrella</taxon>
    </lineage>
</organism>
<reference evidence="1 2" key="1">
    <citation type="submission" date="2014-11" db="EMBL/GenBank/DDBJ databases">
        <authorList>
            <person name="Zhu J."/>
            <person name="Qi W."/>
            <person name="Song R."/>
        </authorList>
    </citation>
    <scope>NUCLEOTIDE SEQUENCE [LARGE SCALE GENOMIC DNA]</scope>
</reference>
<dbReference type="EMBL" id="CDMY01000466">
    <property type="protein sequence ID" value="CEM15526.1"/>
    <property type="molecule type" value="Genomic_DNA"/>
</dbReference>
<protein>
    <submittedName>
        <fullName evidence="1">Uncharacterized protein</fullName>
    </submittedName>
</protein>
<evidence type="ECO:0000313" key="2">
    <source>
        <dbReference type="Proteomes" id="UP000041254"/>
    </source>
</evidence>
<accession>A0A0G4FNY6</accession>
<dbReference type="InParanoid" id="A0A0G4FNY6"/>
<dbReference type="VEuPathDB" id="CryptoDB:Vbra_15775"/>
<dbReference type="AlphaFoldDB" id="A0A0G4FNY6"/>
<keyword evidence="2" id="KW-1185">Reference proteome</keyword>